<evidence type="ECO:0000313" key="1">
    <source>
        <dbReference type="EMBL" id="PWL53771.1"/>
    </source>
</evidence>
<proteinExistence type="predicted"/>
<accession>A0A316M725</accession>
<dbReference type="EMBL" id="QAMZ01000031">
    <property type="protein sequence ID" value="PWL53771.1"/>
    <property type="molecule type" value="Genomic_DNA"/>
</dbReference>
<reference evidence="1 2" key="1">
    <citation type="submission" date="2018-03" db="EMBL/GenBank/DDBJ databases">
        <title>The uncultured portion of the human microbiome is neutrally assembled.</title>
        <authorList>
            <person name="Jeraldo P."/>
            <person name="Boardman L."/>
            <person name="White B.A."/>
            <person name="Nelson H."/>
            <person name="Goldenfeld N."/>
            <person name="Chia N."/>
        </authorList>
    </citation>
    <scope>NUCLEOTIDE SEQUENCE [LARGE SCALE GENOMIC DNA]</scope>
    <source>
        <strain evidence="1">CIM:MAG 903</strain>
    </source>
</reference>
<gene>
    <name evidence="1" type="ORF">DBY38_06575</name>
</gene>
<dbReference type="Proteomes" id="UP000246114">
    <property type="component" value="Unassembled WGS sequence"/>
</dbReference>
<organism evidence="1 2">
    <name type="scientific">Clostridium cadaveris</name>
    <dbReference type="NCBI Taxonomy" id="1529"/>
    <lineage>
        <taxon>Bacteria</taxon>
        <taxon>Bacillati</taxon>
        <taxon>Bacillota</taxon>
        <taxon>Clostridia</taxon>
        <taxon>Eubacteriales</taxon>
        <taxon>Clostridiaceae</taxon>
        <taxon>Clostridium</taxon>
    </lineage>
</organism>
<comment type="caution">
    <text evidence="1">The sequence shown here is derived from an EMBL/GenBank/DDBJ whole genome shotgun (WGS) entry which is preliminary data.</text>
</comment>
<dbReference type="RefSeq" id="WP_178312375.1">
    <property type="nucleotide sequence ID" value="NZ_JACATM010000047.1"/>
</dbReference>
<protein>
    <submittedName>
        <fullName evidence="1">Uncharacterized protein</fullName>
    </submittedName>
</protein>
<evidence type="ECO:0000313" key="2">
    <source>
        <dbReference type="Proteomes" id="UP000246114"/>
    </source>
</evidence>
<dbReference type="AlphaFoldDB" id="A0A316M725"/>
<name>A0A316M725_9CLOT</name>
<sequence>MDLEDFKDIALVNDLSFMYLGKEFSIIMDNNSYLAVDNNGSITKFNKYNNVYNDLDDMLNNWIIEGKKLKDLIEDIELL</sequence>